<comment type="caution">
    <text evidence="1">The sequence shown here is derived from an EMBL/GenBank/DDBJ whole genome shotgun (WGS) entry which is preliminary data.</text>
</comment>
<protein>
    <submittedName>
        <fullName evidence="1">Uncharacterized protein</fullName>
    </submittedName>
</protein>
<proteinExistence type="predicted"/>
<sequence length="183" mass="21370">MDVEKLFHMTGGAGPSSYAKNSSLQFYQEYVPALLFFCNCFLFSSNRRRHRIWGNSFFWELLSRSLAILASQGEIEKEKLESYDVNFYAPSKDEIEEEVRREGSFKLDQLQMFHIKKEDYGDRHGYAVAATVRAIQESMIRHHFGVGEGSLDSLFEIYGRMVDEEMGKEEIKPWTFILVLRKL</sequence>
<organism evidence="1 2">
    <name type="scientific">Pistacia atlantica</name>
    <dbReference type="NCBI Taxonomy" id="434234"/>
    <lineage>
        <taxon>Eukaryota</taxon>
        <taxon>Viridiplantae</taxon>
        <taxon>Streptophyta</taxon>
        <taxon>Embryophyta</taxon>
        <taxon>Tracheophyta</taxon>
        <taxon>Spermatophyta</taxon>
        <taxon>Magnoliopsida</taxon>
        <taxon>eudicotyledons</taxon>
        <taxon>Gunneridae</taxon>
        <taxon>Pentapetalae</taxon>
        <taxon>rosids</taxon>
        <taxon>malvids</taxon>
        <taxon>Sapindales</taxon>
        <taxon>Anacardiaceae</taxon>
        <taxon>Pistacia</taxon>
    </lineage>
</organism>
<accession>A0ACC1BDP4</accession>
<dbReference type="EMBL" id="CM047901">
    <property type="protein sequence ID" value="KAJ0097079.1"/>
    <property type="molecule type" value="Genomic_DNA"/>
</dbReference>
<gene>
    <name evidence="1" type="ORF">Patl1_28973</name>
</gene>
<reference evidence="2" key="1">
    <citation type="journal article" date="2023" name="G3 (Bethesda)">
        <title>Genome assembly and association tests identify interacting loci associated with vigor, precocity, and sex in interspecific pistachio rootstocks.</title>
        <authorList>
            <person name="Palmer W."/>
            <person name="Jacygrad E."/>
            <person name="Sagayaradj S."/>
            <person name="Cavanaugh K."/>
            <person name="Han R."/>
            <person name="Bertier L."/>
            <person name="Beede B."/>
            <person name="Kafkas S."/>
            <person name="Golino D."/>
            <person name="Preece J."/>
            <person name="Michelmore R."/>
        </authorList>
    </citation>
    <scope>NUCLEOTIDE SEQUENCE [LARGE SCALE GENOMIC DNA]</scope>
</reference>
<dbReference type="Proteomes" id="UP001164250">
    <property type="component" value="Chromosome 5"/>
</dbReference>
<name>A0ACC1BDP4_9ROSI</name>
<keyword evidence="2" id="KW-1185">Reference proteome</keyword>
<evidence type="ECO:0000313" key="2">
    <source>
        <dbReference type="Proteomes" id="UP001164250"/>
    </source>
</evidence>
<evidence type="ECO:0000313" key="1">
    <source>
        <dbReference type="EMBL" id="KAJ0097079.1"/>
    </source>
</evidence>